<organism evidence="6">
    <name type="scientific">Solibacter usitatus (strain Ellin6076)</name>
    <dbReference type="NCBI Taxonomy" id="234267"/>
    <lineage>
        <taxon>Bacteria</taxon>
        <taxon>Pseudomonadati</taxon>
        <taxon>Acidobacteriota</taxon>
        <taxon>Terriglobia</taxon>
        <taxon>Bryobacterales</taxon>
        <taxon>Solibacteraceae</taxon>
        <taxon>Candidatus Solibacter</taxon>
    </lineage>
</organism>
<dbReference type="EMBL" id="CP000473">
    <property type="protein sequence ID" value="ABJ86717.1"/>
    <property type="molecule type" value="Genomic_DNA"/>
</dbReference>
<dbReference type="OrthoDB" id="98106at2"/>
<dbReference type="InterPro" id="IPR013783">
    <property type="entry name" value="Ig-like_fold"/>
</dbReference>
<dbReference type="InterPro" id="IPR006644">
    <property type="entry name" value="Cadg"/>
</dbReference>
<dbReference type="Pfam" id="PF17210">
    <property type="entry name" value="SdrD_B"/>
    <property type="match status" value="1"/>
</dbReference>
<feature type="domain" description="Dystroglycan-type cadherin-like" evidence="5">
    <location>
        <begin position="1320"/>
        <end position="1419"/>
    </location>
</feature>
<gene>
    <name evidence="6" type="ordered locus">Acid_5770</name>
</gene>
<dbReference type="SUPFAM" id="SSF49313">
    <property type="entry name" value="Cadherin-like"/>
    <property type="match status" value="13"/>
</dbReference>
<dbReference type="eggNOG" id="COG4625">
    <property type="taxonomic scope" value="Bacteria"/>
</dbReference>
<dbReference type="GO" id="GO:0016020">
    <property type="term" value="C:membrane"/>
    <property type="evidence" value="ECO:0007669"/>
    <property type="project" value="InterPro"/>
</dbReference>
<keyword evidence="2" id="KW-0964">Secreted</keyword>
<dbReference type="PANTHER" id="PTHR37494">
    <property type="entry name" value="HEMAGGLUTININ"/>
    <property type="match status" value="1"/>
</dbReference>
<evidence type="ECO:0000259" key="5">
    <source>
        <dbReference type="SMART" id="SM00736"/>
    </source>
</evidence>
<dbReference type="Pfam" id="PF05345">
    <property type="entry name" value="He_PIG"/>
    <property type="match status" value="13"/>
</dbReference>
<dbReference type="GO" id="GO:0005509">
    <property type="term" value="F:calcium ion binding"/>
    <property type="evidence" value="ECO:0007669"/>
    <property type="project" value="InterPro"/>
</dbReference>
<feature type="signal peptide" evidence="4">
    <location>
        <begin position="1"/>
        <end position="36"/>
    </location>
</feature>
<feature type="chain" id="PRO_5004163418" evidence="4">
    <location>
        <begin position="37"/>
        <end position="1673"/>
    </location>
</feature>
<dbReference type="eggNOG" id="COG4932">
    <property type="taxonomic scope" value="Bacteria"/>
</dbReference>
<evidence type="ECO:0000313" key="6">
    <source>
        <dbReference type="EMBL" id="ABJ86717.1"/>
    </source>
</evidence>
<dbReference type="InterPro" id="IPR033764">
    <property type="entry name" value="Sdr_B"/>
</dbReference>
<dbReference type="HOGENOM" id="CLU_241725_0_0_0"/>
<dbReference type="KEGG" id="sus:Acid_5770"/>
<dbReference type="InParanoid" id="Q01UF3"/>
<dbReference type="GO" id="GO:0005576">
    <property type="term" value="C:extracellular region"/>
    <property type="evidence" value="ECO:0007669"/>
    <property type="project" value="UniProtKB-SubCell"/>
</dbReference>
<proteinExistence type="predicted"/>
<dbReference type="SUPFAM" id="SSF117074">
    <property type="entry name" value="Hypothetical protein PA1324"/>
    <property type="match status" value="1"/>
</dbReference>
<evidence type="ECO:0000256" key="2">
    <source>
        <dbReference type="ARBA" id="ARBA00022525"/>
    </source>
</evidence>
<keyword evidence="3 4" id="KW-0732">Signal</keyword>
<protein>
    <submittedName>
        <fullName evidence="6">Ig family protein</fullName>
    </submittedName>
</protein>
<dbReference type="STRING" id="234267.Acid_5770"/>
<comment type="subcellular location">
    <subcellularLocation>
        <location evidence="1">Secreted</location>
    </subcellularLocation>
</comment>
<evidence type="ECO:0000256" key="4">
    <source>
        <dbReference type="SAM" id="SignalP"/>
    </source>
</evidence>
<evidence type="ECO:0000256" key="1">
    <source>
        <dbReference type="ARBA" id="ARBA00004613"/>
    </source>
</evidence>
<dbReference type="CDD" id="cd11304">
    <property type="entry name" value="Cadherin_repeat"/>
    <property type="match status" value="3"/>
</dbReference>
<sequence precursor="true">MTILAQSSRRAAALLTLILTLVLTLTALTGAASASAAPAACTNCMGLNLTGQVVTAGLDPTPDITVPAAPGVGYAAATVSGSGVSSLPDGSYAAWCVTSHNQSVAGGTFGATSSYAAATLQSNEINYILNHKIGSVLDVQFAIWVISGDYTLADITSFGLTNSVTMASAAMTSGQNFIPAPGELMGVQLTPNPANSSIQNFFLEVRNPCGKIGDFVWNDSNNNGVQDTGEQGINGVLVTLKDTGGNVLATTTTGPAPLGYTPAYTAGYYQFSGLCIASYNVEINNSQPTLANSGLIPSQTLQGPDRAADSNINPASVVLTPASPVDETIDFGYTAPPVTLTCLAPTTAAEVGVPFNVPAMTVSGGTGPYTFSLVTGDTLPAGLTLNTTTGAISGTPTATGSFHIQVTDSKGSVATGTCAFTITSGPQLLCAAATGASEVGLPFNVPAMTVSGGSGGYVFSLVPGDILPAGLTLNAANGAITGTPTAAGTFHIQVTDSNGSVAAGVCAFTIASGPQLSCSAATGATEVGVPFNVPAMTVSGGSGGYVFSLVPGDTLPAGLTLNSVTGAITGTPTATGSFHIQVTDSKGSVATGTCAFTITAGPQFACSAATTASEVGVPFNVPAMTVSGGSGGYVFSLVPGDILPAGLTLNAGNGAITGTPTAAGSFRIRVTDSNGSVANGNCPFTIIAGPSLTCSAVTSGTVGVAFSSPALTVSGGTAGYTFQVLAGDTLPAGLTLNPSTGAITGTATAAGTFHIQVKDSKGAVAAGSCPYTIVINSTPPPVLACGTCSNNKATVGVAYSAKLTVTGGSGSGFVYTVASGSALPPGLTLNAGTGVISGTPTTPGTYMVRTVVTDSVGGTDDVTCTIIVAGPPLNLVCGTCGNSKATVGSAYSSTLAVQGGTASFTFSIVSGSLPPGLTLNPTTGAITGTPTATGTYTFTSKVVDANGTSDTAQCGIVVVASPVNLDCGSCGSNRATLGTAYTSKLTVSGGKASYAYSIISGALPAGITLKSDGTISGTPTATGTFTFTSKVVDANGYTDTATCTIVVDGGTPVNLDCGACNNNSTGKVGSPFTPATLALSGGKAPYVYSISSGSLPPGLTLNTSTGAITGTPTTAGTYTFTSKVVDANGSSDTATCTITITGYAINLDCGACKTGKATLGTAFSSTLSVTGAYGTVTFSIISGALPTGLTLDKSTGKISGTPTASGTFTFTSKVVDSMGNSDTDICSITVSAVPLDIQCGSCSSGNGTVGTPYSATFAVTGGVAGYSFSVTSGSLPAGLTLNTSTGVISGTPRTAGTYTFTTTVRDSKGTTDYVSCSMTVVAVPLDIQCGTCGNNRATVGSSYSVTLAATGGSPSYSYSIYSGSLPAGLTLTASTGVISGTPTTSGTYTFTSKVTDSKGKTDTVTCTITVVVSPVNLACGTCGANKAQLGSGYNSTLQATGGVGPYTYTIVSGSLPAGLSLNPSTGLISGTPTSDGTFAFTSKATDSKGNTDTADCSIVVLGTIKAGDYVTYTQGGWGASPNGNNPGTLLKNSFGKVYSGGSVSIGSGSKKLTFTSAAAIEGFLPQGGTPGVLGASATNATSSTAGVFAAEVLALELSVDFSNKGITPGGLANLKLNSGPLAGQTIGQVLALANSVLGGGSLPSGLTVSGLNDIVNSINNNFDNGSTNGGCVH</sequence>
<dbReference type="PANTHER" id="PTHR37494:SF1">
    <property type="entry name" value="STAPHYLOCOCCUS AUREUS SURFACE PROTEIN A"/>
    <property type="match status" value="1"/>
</dbReference>
<reference evidence="6" key="1">
    <citation type="submission" date="2006-10" db="EMBL/GenBank/DDBJ databases">
        <title>Complete sequence of Solibacter usitatus Ellin6076.</title>
        <authorList>
            <consortium name="US DOE Joint Genome Institute"/>
            <person name="Copeland A."/>
            <person name="Lucas S."/>
            <person name="Lapidus A."/>
            <person name="Barry K."/>
            <person name="Detter J.C."/>
            <person name="Glavina del Rio T."/>
            <person name="Hammon N."/>
            <person name="Israni S."/>
            <person name="Dalin E."/>
            <person name="Tice H."/>
            <person name="Pitluck S."/>
            <person name="Thompson L.S."/>
            <person name="Brettin T."/>
            <person name="Bruce D."/>
            <person name="Han C."/>
            <person name="Tapia R."/>
            <person name="Gilna P."/>
            <person name="Schmutz J."/>
            <person name="Larimer F."/>
            <person name="Land M."/>
            <person name="Hauser L."/>
            <person name="Kyrpides N."/>
            <person name="Mikhailova N."/>
            <person name="Janssen P.H."/>
            <person name="Kuske C.R."/>
            <person name="Richardson P."/>
        </authorList>
    </citation>
    <scope>NUCLEOTIDE SEQUENCE</scope>
    <source>
        <strain evidence="6">Ellin6076</strain>
    </source>
</reference>
<dbReference type="SMART" id="SM00736">
    <property type="entry name" value="CADG"/>
    <property type="match status" value="1"/>
</dbReference>
<dbReference type="InterPro" id="IPR015919">
    <property type="entry name" value="Cadherin-like_sf"/>
</dbReference>
<name>Q01UF3_SOLUE</name>
<dbReference type="Gene3D" id="2.60.40.10">
    <property type="entry name" value="Immunoglobulins"/>
    <property type="match status" value="14"/>
</dbReference>
<accession>Q01UF3</accession>
<evidence type="ECO:0000256" key="3">
    <source>
        <dbReference type="ARBA" id="ARBA00022729"/>
    </source>
</evidence>